<feature type="transmembrane region" description="Helical" evidence="2">
    <location>
        <begin position="72"/>
        <end position="92"/>
    </location>
</feature>
<evidence type="ECO:0000256" key="2">
    <source>
        <dbReference type="SAM" id="Phobius"/>
    </source>
</evidence>
<dbReference type="RefSeq" id="WP_165239171.1">
    <property type="nucleotide sequence ID" value="NZ_JAAKZV010000084.1"/>
</dbReference>
<organism evidence="3 4">
    <name type="scientific">Streptomyces coryli</name>
    <dbReference type="NCBI Taxonomy" id="1128680"/>
    <lineage>
        <taxon>Bacteria</taxon>
        <taxon>Bacillati</taxon>
        <taxon>Actinomycetota</taxon>
        <taxon>Actinomycetes</taxon>
        <taxon>Kitasatosporales</taxon>
        <taxon>Streptomycetaceae</taxon>
        <taxon>Streptomyces</taxon>
    </lineage>
</organism>
<reference evidence="3 4" key="1">
    <citation type="submission" date="2020-02" db="EMBL/GenBank/DDBJ databases">
        <title>Whole-genome analyses of novel actinobacteria.</title>
        <authorList>
            <person name="Sahin N."/>
        </authorList>
    </citation>
    <scope>NUCLEOTIDE SEQUENCE [LARGE SCALE GENOMIC DNA]</scope>
    <source>
        <strain evidence="3 4">A7024</strain>
    </source>
</reference>
<comment type="caution">
    <text evidence="3">The sequence shown here is derived from an EMBL/GenBank/DDBJ whole genome shotgun (WGS) entry which is preliminary data.</text>
</comment>
<keyword evidence="2" id="KW-0472">Membrane</keyword>
<dbReference type="PANTHER" id="PTHR40040:SF1">
    <property type="entry name" value="MEMBRANE PROTEIN"/>
    <property type="match status" value="1"/>
</dbReference>
<keyword evidence="4" id="KW-1185">Reference proteome</keyword>
<evidence type="ECO:0000313" key="3">
    <source>
        <dbReference type="EMBL" id="NGN66103.1"/>
    </source>
</evidence>
<dbReference type="PANTHER" id="PTHR40040">
    <property type="entry name" value="SMALL HYDROPHOBIC PROTEIN-RELATED"/>
    <property type="match status" value="1"/>
</dbReference>
<dbReference type="InterPro" id="IPR055338">
    <property type="entry name" value="YqfX-like"/>
</dbReference>
<protein>
    <submittedName>
        <fullName evidence="3">Small hydrophobic protein</fullName>
    </submittedName>
</protein>
<evidence type="ECO:0000313" key="4">
    <source>
        <dbReference type="Proteomes" id="UP000481583"/>
    </source>
</evidence>
<dbReference type="EMBL" id="JAAKZV010000084">
    <property type="protein sequence ID" value="NGN66103.1"/>
    <property type="molecule type" value="Genomic_DNA"/>
</dbReference>
<keyword evidence="2" id="KW-1133">Transmembrane helix</keyword>
<accession>A0A6G4U1Z2</accession>
<evidence type="ECO:0000256" key="1">
    <source>
        <dbReference type="SAM" id="MobiDB-lite"/>
    </source>
</evidence>
<feature type="compositionally biased region" description="Basic residues" evidence="1">
    <location>
        <begin position="1"/>
        <end position="14"/>
    </location>
</feature>
<gene>
    <name evidence="3" type="ORF">G5C51_19670</name>
</gene>
<feature type="transmembrane region" description="Helical" evidence="2">
    <location>
        <begin position="31"/>
        <end position="60"/>
    </location>
</feature>
<dbReference type="Proteomes" id="UP000481583">
    <property type="component" value="Unassembled WGS sequence"/>
</dbReference>
<dbReference type="AlphaFoldDB" id="A0A6G4U1Z2"/>
<sequence length="100" mass="10435">MARLTHPNRTHRTYRAPAGPRRASDRATLGIVGAICGIVGLVALPIVFGPVAILCGWLAMNGRGFGRQPIPVIIALTLGIIVTVLAIIMLAGSRPGGLFI</sequence>
<proteinExistence type="predicted"/>
<name>A0A6G4U1Z2_9ACTN</name>
<feature type="region of interest" description="Disordered" evidence="1">
    <location>
        <begin position="1"/>
        <end position="21"/>
    </location>
</feature>
<keyword evidence="2" id="KW-0812">Transmembrane</keyword>